<dbReference type="Pfam" id="PF03358">
    <property type="entry name" value="FMN_red"/>
    <property type="match status" value="1"/>
</dbReference>
<keyword evidence="2" id="KW-0288">FMN</keyword>
<dbReference type="SUPFAM" id="SSF52218">
    <property type="entry name" value="Flavoproteins"/>
    <property type="match status" value="1"/>
</dbReference>
<proteinExistence type="predicted"/>
<dbReference type="InterPro" id="IPR051814">
    <property type="entry name" value="NAD(P)H-dep_FMN_reductase"/>
</dbReference>
<organism evidence="5 6">
    <name type="scientific">Phytoactinopolyspora mesophila</name>
    <dbReference type="NCBI Taxonomy" id="2650750"/>
    <lineage>
        <taxon>Bacteria</taxon>
        <taxon>Bacillati</taxon>
        <taxon>Actinomycetota</taxon>
        <taxon>Actinomycetes</taxon>
        <taxon>Jiangellales</taxon>
        <taxon>Jiangellaceae</taxon>
        <taxon>Phytoactinopolyspora</taxon>
    </lineage>
</organism>
<keyword evidence="6" id="KW-1185">Reference proteome</keyword>
<gene>
    <name evidence="5" type="ORF">F7O44_05350</name>
</gene>
<evidence type="ECO:0000313" key="6">
    <source>
        <dbReference type="Proteomes" id="UP000460435"/>
    </source>
</evidence>
<dbReference type="PANTHER" id="PTHR43408">
    <property type="entry name" value="FMN REDUCTASE (NADPH)"/>
    <property type="match status" value="1"/>
</dbReference>
<dbReference type="InterPro" id="IPR005025">
    <property type="entry name" value="FMN_Rdtase-like_dom"/>
</dbReference>
<dbReference type="Proteomes" id="UP000460435">
    <property type="component" value="Unassembled WGS sequence"/>
</dbReference>
<accession>A0A7K3LZP0</accession>
<dbReference type="PANTHER" id="PTHR43408:SF2">
    <property type="entry name" value="FMN REDUCTASE (NADPH)"/>
    <property type="match status" value="1"/>
</dbReference>
<evidence type="ECO:0000259" key="4">
    <source>
        <dbReference type="Pfam" id="PF03358"/>
    </source>
</evidence>
<evidence type="ECO:0000256" key="2">
    <source>
        <dbReference type="ARBA" id="ARBA00022643"/>
    </source>
</evidence>
<keyword evidence="3" id="KW-0560">Oxidoreductase</keyword>
<dbReference type="Gene3D" id="3.40.50.360">
    <property type="match status" value="1"/>
</dbReference>
<evidence type="ECO:0000256" key="1">
    <source>
        <dbReference type="ARBA" id="ARBA00022630"/>
    </source>
</evidence>
<evidence type="ECO:0000256" key="3">
    <source>
        <dbReference type="ARBA" id="ARBA00023002"/>
    </source>
</evidence>
<name>A0A7K3LZP0_9ACTN</name>
<dbReference type="EMBL" id="WLZY01000001">
    <property type="protein sequence ID" value="NDL56496.1"/>
    <property type="molecule type" value="Genomic_DNA"/>
</dbReference>
<dbReference type="InterPro" id="IPR029039">
    <property type="entry name" value="Flavoprotein-like_sf"/>
</dbReference>
<protein>
    <submittedName>
        <fullName evidence="5">NADPH-dependent oxidoreductase</fullName>
    </submittedName>
</protein>
<dbReference type="RefSeq" id="WP_162449069.1">
    <property type="nucleotide sequence ID" value="NZ_WLZY01000001.1"/>
</dbReference>
<keyword evidence="1" id="KW-0285">Flavoprotein</keyword>
<dbReference type="GO" id="GO:0016491">
    <property type="term" value="F:oxidoreductase activity"/>
    <property type="evidence" value="ECO:0007669"/>
    <property type="project" value="UniProtKB-KW"/>
</dbReference>
<sequence length="185" mass="19768">MTVGVTVVVGNPKPMSRTREIAERVVDKVLQPGTYTCTVIDLADYADEIFRWPSQRLDALNNAVADSDLVVVASPTYKAAYTGLLKAFLDRYSSNALAGVVVIPVHTGADLSHSMAPTVTLAPLLMELGAVVPGRGLYIPISEWARGGQVLDEMVAECIDSITRLARLSPACRLAAESPDEVVEA</sequence>
<reference evidence="5 6" key="1">
    <citation type="submission" date="2019-11" db="EMBL/GenBank/DDBJ databases">
        <authorList>
            <person name="Li X.-J."/>
            <person name="Feng X.-M."/>
        </authorList>
    </citation>
    <scope>NUCLEOTIDE SEQUENCE [LARGE SCALE GENOMIC DNA]</scope>
    <source>
        <strain evidence="5 6">XMNu-373</strain>
    </source>
</reference>
<dbReference type="AlphaFoldDB" id="A0A7K3LZP0"/>
<feature type="domain" description="NADPH-dependent FMN reductase-like" evidence="4">
    <location>
        <begin position="5"/>
        <end position="136"/>
    </location>
</feature>
<comment type="caution">
    <text evidence="5">The sequence shown here is derived from an EMBL/GenBank/DDBJ whole genome shotgun (WGS) entry which is preliminary data.</text>
</comment>
<evidence type="ECO:0000313" key="5">
    <source>
        <dbReference type="EMBL" id="NDL56496.1"/>
    </source>
</evidence>